<name>A0AAQ3X4H4_PASNO</name>
<feature type="transmembrane region" description="Helical" evidence="2">
    <location>
        <begin position="526"/>
        <end position="548"/>
    </location>
</feature>
<evidence type="ECO:0000256" key="2">
    <source>
        <dbReference type="SAM" id="Phobius"/>
    </source>
</evidence>
<protein>
    <recommendedName>
        <fullName evidence="3">Reverse transcriptase Ty1/copia-type domain-containing protein</fullName>
    </recommendedName>
</protein>
<dbReference type="PANTHER" id="PTHR11439">
    <property type="entry name" value="GAG-POL-RELATED RETROTRANSPOSON"/>
    <property type="match status" value="1"/>
</dbReference>
<dbReference type="InterPro" id="IPR013103">
    <property type="entry name" value="RVT_2"/>
</dbReference>
<feature type="compositionally biased region" description="Low complexity" evidence="1">
    <location>
        <begin position="30"/>
        <end position="53"/>
    </location>
</feature>
<keyword evidence="5" id="KW-1185">Reference proteome</keyword>
<keyword evidence="2" id="KW-1133">Transmembrane helix</keyword>
<dbReference type="AlphaFoldDB" id="A0AAQ3X4H4"/>
<accession>A0AAQ3X4H4</accession>
<feature type="transmembrane region" description="Helical" evidence="2">
    <location>
        <begin position="387"/>
        <end position="416"/>
    </location>
</feature>
<evidence type="ECO:0000256" key="1">
    <source>
        <dbReference type="SAM" id="MobiDB-lite"/>
    </source>
</evidence>
<organism evidence="4 5">
    <name type="scientific">Paspalum notatum var. saurae</name>
    <dbReference type="NCBI Taxonomy" id="547442"/>
    <lineage>
        <taxon>Eukaryota</taxon>
        <taxon>Viridiplantae</taxon>
        <taxon>Streptophyta</taxon>
        <taxon>Embryophyta</taxon>
        <taxon>Tracheophyta</taxon>
        <taxon>Spermatophyta</taxon>
        <taxon>Magnoliopsida</taxon>
        <taxon>Liliopsida</taxon>
        <taxon>Poales</taxon>
        <taxon>Poaceae</taxon>
        <taxon>PACMAD clade</taxon>
        <taxon>Panicoideae</taxon>
        <taxon>Andropogonodae</taxon>
        <taxon>Paspaleae</taxon>
        <taxon>Paspalinae</taxon>
        <taxon>Paspalum</taxon>
    </lineage>
</organism>
<keyword evidence="2" id="KW-0812">Transmembrane</keyword>
<dbReference type="SUPFAM" id="SSF56672">
    <property type="entry name" value="DNA/RNA polymerases"/>
    <property type="match status" value="1"/>
</dbReference>
<keyword evidence="2" id="KW-0472">Membrane</keyword>
<evidence type="ECO:0000313" key="4">
    <source>
        <dbReference type="EMBL" id="WVZ84521.1"/>
    </source>
</evidence>
<feature type="transmembrane region" description="Helical" evidence="2">
    <location>
        <begin position="360"/>
        <end position="381"/>
    </location>
</feature>
<reference evidence="4 5" key="1">
    <citation type="submission" date="2024-02" db="EMBL/GenBank/DDBJ databases">
        <title>High-quality chromosome-scale genome assembly of Pensacola bahiagrass (Paspalum notatum Flugge var. saurae).</title>
        <authorList>
            <person name="Vega J.M."/>
            <person name="Podio M."/>
            <person name="Orjuela J."/>
            <person name="Siena L.A."/>
            <person name="Pessino S.C."/>
            <person name="Combes M.C."/>
            <person name="Mariac C."/>
            <person name="Albertini E."/>
            <person name="Pupilli F."/>
            <person name="Ortiz J.P.A."/>
            <person name="Leblanc O."/>
        </authorList>
    </citation>
    <scope>NUCLEOTIDE SEQUENCE [LARGE SCALE GENOMIC DNA]</scope>
    <source>
        <strain evidence="4">R1</strain>
        <tissue evidence="4">Leaf</tissue>
    </source>
</reference>
<dbReference type="CDD" id="cd09272">
    <property type="entry name" value="RNase_HI_RT_Ty1"/>
    <property type="match status" value="1"/>
</dbReference>
<feature type="compositionally biased region" description="Basic and acidic residues" evidence="1">
    <location>
        <begin position="1"/>
        <end position="13"/>
    </location>
</feature>
<gene>
    <name evidence="4" type="ORF">U9M48_031548</name>
</gene>
<dbReference type="EMBL" id="CP144751">
    <property type="protein sequence ID" value="WVZ84521.1"/>
    <property type="molecule type" value="Genomic_DNA"/>
</dbReference>
<dbReference type="Proteomes" id="UP001341281">
    <property type="component" value="Chromosome 07"/>
</dbReference>
<dbReference type="PANTHER" id="PTHR11439:SF483">
    <property type="entry name" value="PEPTIDE SYNTHASE GLIP-LIKE, PUTATIVE (AFU_ORTHOLOGUE AFUA_3G12920)-RELATED"/>
    <property type="match status" value="1"/>
</dbReference>
<dbReference type="Pfam" id="PF07727">
    <property type="entry name" value="RVT_2"/>
    <property type="match status" value="1"/>
</dbReference>
<feature type="domain" description="Reverse transcriptase Ty1/copia-type" evidence="3">
    <location>
        <begin position="128"/>
        <end position="313"/>
    </location>
</feature>
<evidence type="ECO:0000313" key="5">
    <source>
        <dbReference type="Proteomes" id="UP001341281"/>
    </source>
</evidence>
<evidence type="ECO:0000259" key="3">
    <source>
        <dbReference type="Pfam" id="PF07727"/>
    </source>
</evidence>
<feature type="transmembrane region" description="Helical" evidence="2">
    <location>
        <begin position="335"/>
        <end position="353"/>
    </location>
</feature>
<dbReference type="InterPro" id="IPR043502">
    <property type="entry name" value="DNA/RNA_pol_sf"/>
</dbReference>
<sequence length="637" mass="71433">MDALADVRNEETQLRTAGLLPSASALATRSAPSRPAVPPLSSASSAPMPSPSARGEGGGGLRCNYCGKDDHVEAFCYRKKKAQRSQTQWQLAMAEEIAVLERTDTWDLVPTPSYVRPITCKWVYKEHGRDYNETFAPVAHMTTVRALIAVASLGVKNAFLNGELREEVYMQPLPGYFVPEGMVCRLRRSLYGLKRAPQAWFQHSASMVTAAGFSASAHDPALFVHTSSRGHTLLLLYVDDMIITGDDPQLIAFVKERLHEQFLMSDLGPLRYFLGIEVSSTHEGFYLSQEKYIQGLLDHASITDHRTDETPMELNVHLSATDSESLDDPTRYRHIVGSLVYLDVTLSLFLLLLSSTIVTFFVSYVIFVGLCHVVCSFHALALYSFKLIVMLLGLVIPLIVDLFLLIVFFLVVLLLLGRLRSRQQFLVRAQRLSCVLWFLGDLVTDFGVSVSIPTPFLTNSTGAISIALDPVKHDHTKHIGVDAYYTRAQVQDGVVTLRYVPSELQLADFFTKAQTRAQHSFSLFKLSVGLSVYIPSFTGVYISAYGLIMNTSAIHNNYNPSFMSHYKHYALLEWRAGSKIQADLPIIKAAQIPIFDGKKDVNLWLHHLEQFFQQHQTDEGKKEWITVYHVTGYAKEW</sequence>
<proteinExistence type="predicted"/>
<feature type="region of interest" description="Disordered" evidence="1">
    <location>
        <begin position="1"/>
        <end position="58"/>
    </location>
</feature>